<reference evidence="2 3" key="1">
    <citation type="journal article" date="2019" name="Int. J. Syst. Evol. Microbiol.">
        <title>The Global Catalogue of Microorganisms (GCM) 10K type strain sequencing project: providing services to taxonomists for standard genome sequencing and annotation.</title>
        <authorList>
            <consortium name="The Broad Institute Genomics Platform"/>
            <consortium name="The Broad Institute Genome Sequencing Center for Infectious Disease"/>
            <person name="Wu L."/>
            <person name="Ma J."/>
        </authorList>
    </citation>
    <scope>NUCLEOTIDE SEQUENCE [LARGE SCALE GENOMIC DNA]</scope>
    <source>
        <strain evidence="2 3">JCM 11448</strain>
    </source>
</reference>
<evidence type="ECO:0000313" key="2">
    <source>
        <dbReference type="EMBL" id="GAA1290422.1"/>
    </source>
</evidence>
<protein>
    <recommendedName>
        <fullName evidence="4">Transposase</fullName>
    </recommendedName>
</protein>
<organism evidence="2 3">
    <name type="scientific">Streptomyces javensis</name>
    <dbReference type="NCBI Taxonomy" id="114698"/>
    <lineage>
        <taxon>Bacteria</taxon>
        <taxon>Bacillati</taxon>
        <taxon>Actinomycetota</taxon>
        <taxon>Actinomycetes</taxon>
        <taxon>Kitasatosporales</taxon>
        <taxon>Streptomycetaceae</taxon>
        <taxon>Streptomyces</taxon>
        <taxon>Streptomyces violaceusniger group</taxon>
    </lineage>
</organism>
<evidence type="ECO:0000313" key="3">
    <source>
        <dbReference type="Proteomes" id="UP001500282"/>
    </source>
</evidence>
<dbReference type="Proteomes" id="UP001500282">
    <property type="component" value="Unassembled WGS sequence"/>
</dbReference>
<name>A0ABN1X803_9ACTN</name>
<accession>A0ABN1X803</accession>
<comment type="caution">
    <text evidence="2">The sequence shown here is derived from an EMBL/GenBank/DDBJ whole genome shotgun (WGS) entry which is preliminary data.</text>
</comment>
<feature type="region of interest" description="Disordered" evidence="1">
    <location>
        <begin position="1"/>
        <end position="30"/>
    </location>
</feature>
<gene>
    <name evidence="2" type="ORF">GCM10009579_63710</name>
</gene>
<evidence type="ECO:0008006" key="4">
    <source>
        <dbReference type="Google" id="ProtNLM"/>
    </source>
</evidence>
<dbReference type="EMBL" id="BAAAIH010000045">
    <property type="protein sequence ID" value="GAA1290422.1"/>
    <property type="molecule type" value="Genomic_DNA"/>
</dbReference>
<evidence type="ECO:0000256" key="1">
    <source>
        <dbReference type="SAM" id="MobiDB-lite"/>
    </source>
</evidence>
<sequence>MRGYEVPPAVGPAAVRDPAASGSPREPSPGELEQFFHLGGYRDFAAGEVELREYLAARVWIYSCFRGRKL</sequence>
<keyword evidence="3" id="KW-1185">Reference proteome</keyword>
<proteinExistence type="predicted"/>